<comment type="caution">
    <text evidence="3">The sequence shown here is derived from an EMBL/GenBank/DDBJ whole genome shotgun (WGS) entry which is preliminary data.</text>
</comment>
<sequence length="257" mass="29610">MNVENERWGQIPLLHVYKESIREQQVPVVIFLHGFTSAKEHNLHYAYQLAEKGFRVLLPDAHLHGERQENLDEVQLSLRFWEIVLTSIEEVAMIREQLIERNLMKDQTKIGLAGTSMGAIETLGCLNVYPWIDTAAVMMGSPGYVHLAKAQMAQYEARGFKLPVTDVERKQMFETLSKFDITLNPSALNGRPVFFWHGIQDNVVPYEPTFNFFNALRESYDHDPERFQFMTDKSAGHAVSRQGMLESTNFMAHYLSE</sequence>
<organism evidence="3 4">
    <name type="scientific">Paenisporosarcina quisquiliarum</name>
    <dbReference type="NCBI Taxonomy" id="365346"/>
    <lineage>
        <taxon>Bacteria</taxon>
        <taxon>Bacillati</taxon>
        <taxon>Bacillota</taxon>
        <taxon>Bacilli</taxon>
        <taxon>Bacillales</taxon>
        <taxon>Caryophanaceae</taxon>
        <taxon>Paenisporosarcina</taxon>
    </lineage>
</organism>
<dbReference type="PANTHER" id="PTHR22946">
    <property type="entry name" value="DIENELACTONE HYDROLASE DOMAIN-CONTAINING PROTEIN-RELATED"/>
    <property type="match status" value="1"/>
</dbReference>
<evidence type="ECO:0000313" key="3">
    <source>
        <dbReference type="EMBL" id="MCZ8536584.1"/>
    </source>
</evidence>
<proteinExistence type="predicted"/>
<dbReference type="InterPro" id="IPR001375">
    <property type="entry name" value="Peptidase_S9_cat"/>
</dbReference>
<evidence type="ECO:0000313" key="4">
    <source>
        <dbReference type="Proteomes" id="UP001152173"/>
    </source>
</evidence>
<dbReference type="InterPro" id="IPR050261">
    <property type="entry name" value="FrsA_esterase"/>
</dbReference>
<dbReference type="GO" id="GO:0006508">
    <property type="term" value="P:proteolysis"/>
    <property type="evidence" value="ECO:0007669"/>
    <property type="project" value="InterPro"/>
</dbReference>
<feature type="domain" description="Peptidase S9 prolyl oligopeptidase catalytic" evidence="2">
    <location>
        <begin position="88"/>
        <end position="255"/>
    </location>
</feature>
<keyword evidence="1" id="KW-0378">Hydrolase</keyword>
<dbReference type="Proteomes" id="UP001152173">
    <property type="component" value="Unassembled WGS sequence"/>
</dbReference>
<keyword evidence="4" id="KW-1185">Reference proteome</keyword>
<dbReference type="SUPFAM" id="SSF53474">
    <property type="entry name" value="alpha/beta-Hydrolases"/>
    <property type="match status" value="1"/>
</dbReference>
<dbReference type="Pfam" id="PF00326">
    <property type="entry name" value="Peptidase_S9"/>
    <property type="match status" value="1"/>
</dbReference>
<dbReference type="AlphaFoldDB" id="A0A9X3LFX1"/>
<reference evidence="3" key="1">
    <citation type="submission" date="2022-05" db="EMBL/GenBank/DDBJ databases">
        <authorList>
            <person name="Colautti A."/>
            <person name="Iacumin L."/>
        </authorList>
    </citation>
    <scope>NUCLEOTIDE SEQUENCE</scope>
    <source>
        <strain evidence="3">SK 55</strain>
    </source>
</reference>
<dbReference type="GO" id="GO:0008236">
    <property type="term" value="F:serine-type peptidase activity"/>
    <property type="evidence" value="ECO:0007669"/>
    <property type="project" value="InterPro"/>
</dbReference>
<dbReference type="EMBL" id="JAMKBJ010000003">
    <property type="protein sequence ID" value="MCZ8536584.1"/>
    <property type="molecule type" value="Genomic_DNA"/>
</dbReference>
<evidence type="ECO:0000259" key="2">
    <source>
        <dbReference type="Pfam" id="PF00326"/>
    </source>
</evidence>
<name>A0A9X3LFX1_9BACL</name>
<dbReference type="PANTHER" id="PTHR22946:SF9">
    <property type="entry name" value="POLYKETIDE TRANSFERASE AF380"/>
    <property type="match status" value="1"/>
</dbReference>
<accession>A0A9X3LFX1</accession>
<gene>
    <name evidence="3" type="ORF">M9R32_05235</name>
</gene>
<dbReference type="RefSeq" id="WP_269925682.1">
    <property type="nucleotide sequence ID" value="NZ_JAMKBJ010000003.1"/>
</dbReference>
<evidence type="ECO:0000256" key="1">
    <source>
        <dbReference type="ARBA" id="ARBA00022801"/>
    </source>
</evidence>
<dbReference type="Gene3D" id="3.40.50.1820">
    <property type="entry name" value="alpha/beta hydrolase"/>
    <property type="match status" value="1"/>
</dbReference>
<dbReference type="GO" id="GO:0052689">
    <property type="term" value="F:carboxylic ester hydrolase activity"/>
    <property type="evidence" value="ECO:0007669"/>
    <property type="project" value="UniProtKB-ARBA"/>
</dbReference>
<protein>
    <submittedName>
        <fullName evidence="3">Prolyl oligopeptidase family serine peptidase</fullName>
    </submittedName>
</protein>
<dbReference type="InterPro" id="IPR029058">
    <property type="entry name" value="AB_hydrolase_fold"/>
</dbReference>